<dbReference type="RefSeq" id="WP_037495602.1">
    <property type="nucleotide sequence ID" value="NZ_JJMU01000012.1"/>
</dbReference>
<dbReference type="OrthoDB" id="790170at2"/>
<dbReference type="eggNOG" id="ENOG5031T3U">
    <property type="taxonomic scope" value="Bacteria"/>
</dbReference>
<evidence type="ECO:0008006" key="3">
    <source>
        <dbReference type="Google" id="ProtNLM"/>
    </source>
</evidence>
<protein>
    <recommendedName>
        <fullName evidence="3">Acyl carrier protein phosphodiesterase</fullName>
    </recommendedName>
</protein>
<reference evidence="1 2" key="2">
    <citation type="journal article" date="2015" name="PLoS ONE">
        <title>Whole-Genome Optical Mapping and Finished Genome Sequence of Sphingobacterium deserti sp. nov., a New Species Isolated from the Western Desert of China.</title>
        <authorList>
            <person name="Teng C."/>
            <person name="Zhou Z."/>
            <person name="Molnar I."/>
            <person name="Li X."/>
            <person name="Tang R."/>
            <person name="Chen M."/>
            <person name="Wang L."/>
            <person name="Su S."/>
            <person name="Zhang W."/>
            <person name="Lin M."/>
        </authorList>
    </citation>
    <scope>NUCLEOTIDE SEQUENCE [LARGE SCALE GENOMIC DNA]</scope>
    <source>
        <strain evidence="2">ACCC05744</strain>
    </source>
</reference>
<sequence length="224" mass="26477">MNFLSHYYFERYSPHAETIFGALLPDLLKNVDKAYNFHPQRFEETLFAHPQTRYVSEGWYRHVEVDKLFHSSAFFIDHCHALRKLLDPIVAHLPIRASFLAHISIELLLDHLLIDQKIVNAQRLYEHLEHITPNLIGKYLRTLGDVDIAKFTDFYTRFLESRYILSYQDVGNLAHALFNICKRVWVFQTSDADLYELTICLSNYKDQHLKNYLDIFHNIQGSMS</sequence>
<dbReference type="Proteomes" id="UP000031802">
    <property type="component" value="Unassembled WGS sequence"/>
</dbReference>
<name>A0A0B8TB89_9SPHI</name>
<reference evidence="2" key="1">
    <citation type="submission" date="2014-04" db="EMBL/GenBank/DDBJ databases">
        <title>Whole-Genome optical mapping and complete genome sequence of Sphingobacterium deserti sp. nov., a new spaces isolated from desert in the west of China.</title>
        <authorList>
            <person name="Teng C."/>
            <person name="Zhou Z."/>
            <person name="Li X."/>
            <person name="Chen M."/>
            <person name="Lin M."/>
            <person name="Wang L."/>
            <person name="Su S."/>
            <person name="Zhang C."/>
            <person name="Zhang W."/>
        </authorList>
    </citation>
    <scope>NUCLEOTIDE SEQUENCE [LARGE SCALE GENOMIC DNA]</scope>
    <source>
        <strain evidence="2">ACCC05744</strain>
    </source>
</reference>
<proteinExistence type="predicted"/>
<dbReference type="PATRIC" id="fig|1229276.3.peg.816"/>
<accession>A0A0B8TB89</accession>
<comment type="caution">
    <text evidence="1">The sequence shown here is derived from an EMBL/GenBank/DDBJ whole genome shotgun (WGS) entry which is preliminary data.</text>
</comment>
<evidence type="ECO:0000313" key="1">
    <source>
        <dbReference type="EMBL" id="KGE15420.1"/>
    </source>
</evidence>
<evidence type="ECO:0000313" key="2">
    <source>
        <dbReference type="Proteomes" id="UP000031802"/>
    </source>
</evidence>
<dbReference type="AlphaFoldDB" id="A0A0B8TB89"/>
<dbReference type="STRING" id="1229276.DI53_0793"/>
<organism evidence="1 2">
    <name type="scientific">Sphingobacterium deserti</name>
    <dbReference type="NCBI Taxonomy" id="1229276"/>
    <lineage>
        <taxon>Bacteria</taxon>
        <taxon>Pseudomonadati</taxon>
        <taxon>Bacteroidota</taxon>
        <taxon>Sphingobacteriia</taxon>
        <taxon>Sphingobacteriales</taxon>
        <taxon>Sphingobacteriaceae</taxon>
        <taxon>Sphingobacterium</taxon>
    </lineage>
</organism>
<dbReference type="EMBL" id="JJMU01000012">
    <property type="protein sequence ID" value="KGE15420.1"/>
    <property type="molecule type" value="Genomic_DNA"/>
</dbReference>
<gene>
    <name evidence="1" type="ORF">DI53_0793</name>
</gene>
<keyword evidence="2" id="KW-1185">Reference proteome</keyword>